<evidence type="ECO:0000313" key="4">
    <source>
        <dbReference type="Proteomes" id="UP001152797"/>
    </source>
</evidence>
<name>A0A9P1FM29_9DINO</name>
<dbReference type="InterPro" id="IPR002048">
    <property type="entry name" value="EF_hand_dom"/>
</dbReference>
<dbReference type="EMBL" id="CAMXCT030000702">
    <property type="protein sequence ID" value="CAL4769621.1"/>
    <property type="molecule type" value="Genomic_DNA"/>
</dbReference>
<dbReference type="Gene3D" id="1.10.238.10">
    <property type="entry name" value="EF-hand"/>
    <property type="match status" value="1"/>
</dbReference>
<gene>
    <name evidence="2" type="ORF">C1SCF055_LOCUS10018</name>
</gene>
<keyword evidence="4" id="KW-1185">Reference proteome</keyword>
<feature type="non-terminal residue" evidence="2">
    <location>
        <position position="150"/>
    </location>
</feature>
<dbReference type="SUPFAM" id="SSF47473">
    <property type="entry name" value="EF-hand"/>
    <property type="match status" value="1"/>
</dbReference>
<evidence type="ECO:0000313" key="3">
    <source>
        <dbReference type="EMBL" id="CAL4769621.1"/>
    </source>
</evidence>
<dbReference type="InterPro" id="IPR011992">
    <property type="entry name" value="EF-hand-dom_pair"/>
</dbReference>
<dbReference type="OrthoDB" id="430234at2759"/>
<accession>A0A9P1FM29</accession>
<reference evidence="3 4" key="2">
    <citation type="submission" date="2024-05" db="EMBL/GenBank/DDBJ databases">
        <authorList>
            <person name="Chen Y."/>
            <person name="Shah S."/>
            <person name="Dougan E. K."/>
            <person name="Thang M."/>
            <person name="Chan C."/>
        </authorList>
    </citation>
    <scope>NUCLEOTIDE SEQUENCE [LARGE SCALE GENOMIC DNA]</scope>
</reference>
<organism evidence="2">
    <name type="scientific">Cladocopium goreaui</name>
    <dbReference type="NCBI Taxonomy" id="2562237"/>
    <lineage>
        <taxon>Eukaryota</taxon>
        <taxon>Sar</taxon>
        <taxon>Alveolata</taxon>
        <taxon>Dinophyceae</taxon>
        <taxon>Suessiales</taxon>
        <taxon>Symbiodiniaceae</taxon>
        <taxon>Cladocopium</taxon>
    </lineage>
</organism>
<dbReference type="EMBL" id="CAMXCT010000702">
    <property type="protein sequence ID" value="CAI3982309.1"/>
    <property type="molecule type" value="Genomic_DNA"/>
</dbReference>
<feature type="domain" description="EF-hand" evidence="1">
    <location>
        <begin position="72"/>
        <end position="107"/>
    </location>
</feature>
<dbReference type="EMBL" id="CAMXCT020000702">
    <property type="protein sequence ID" value="CAL1135684.1"/>
    <property type="molecule type" value="Genomic_DNA"/>
</dbReference>
<dbReference type="PROSITE" id="PS50222">
    <property type="entry name" value="EF_HAND_2"/>
    <property type="match status" value="1"/>
</dbReference>
<evidence type="ECO:0000313" key="2">
    <source>
        <dbReference type="EMBL" id="CAI3982309.1"/>
    </source>
</evidence>
<sequence>PAVALLAKASLSAAMSEPAGAAPGMKEMHEKLMESVEYSQAVSTMSEIMAQAESEARDFVEQKAAELGEDGAFDAALMEAFVAFDSDDDGKLIGQEAAVLLEVSGRSLPADLQKELEDKDFECTFEEFVEIYARTTRNEDVQDEDEDSEF</sequence>
<proteinExistence type="predicted"/>
<evidence type="ECO:0000259" key="1">
    <source>
        <dbReference type="PROSITE" id="PS50222"/>
    </source>
</evidence>
<comment type="caution">
    <text evidence="2">The sequence shown here is derived from an EMBL/GenBank/DDBJ whole genome shotgun (WGS) entry which is preliminary data.</text>
</comment>
<dbReference type="AlphaFoldDB" id="A0A9P1FM29"/>
<dbReference type="Proteomes" id="UP001152797">
    <property type="component" value="Unassembled WGS sequence"/>
</dbReference>
<reference evidence="2" key="1">
    <citation type="submission" date="2022-10" db="EMBL/GenBank/DDBJ databases">
        <authorList>
            <person name="Chen Y."/>
            <person name="Dougan E. K."/>
            <person name="Chan C."/>
            <person name="Rhodes N."/>
            <person name="Thang M."/>
        </authorList>
    </citation>
    <scope>NUCLEOTIDE SEQUENCE</scope>
</reference>
<protein>
    <submittedName>
        <fullName evidence="3">EF-hand domain-containing protein</fullName>
    </submittedName>
</protein>
<dbReference type="GO" id="GO:0005509">
    <property type="term" value="F:calcium ion binding"/>
    <property type="evidence" value="ECO:0007669"/>
    <property type="project" value="InterPro"/>
</dbReference>